<comment type="caution">
    <text evidence="2">The sequence shown here is derived from an EMBL/GenBank/DDBJ whole genome shotgun (WGS) entry which is preliminary data.</text>
</comment>
<keyword evidence="1" id="KW-0472">Membrane</keyword>
<gene>
    <name evidence="2" type="ORF">DZF93_10720</name>
</gene>
<feature type="non-terminal residue" evidence="2">
    <location>
        <position position="1"/>
    </location>
</feature>
<keyword evidence="1" id="KW-1133">Transmembrane helix</keyword>
<organism evidence="2 3">
    <name type="scientific">Clavibacter michiganensis subsp. insidiosus</name>
    <dbReference type="NCBI Taxonomy" id="33014"/>
    <lineage>
        <taxon>Bacteria</taxon>
        <taxon>Bacillati</taxon>
        <taxon>Actinomycetota</taxon>
        <taxon>Actinomycetes</taxon>
        <taxon>Micrococcales</taxon>
        <taxon>Microbacteriaceae</taxon>
        <taxon>Clavibacter</taxon>
    </lineage>
</organism>
<protein>
    <submittedName>
        <fullName evidence="2">MFS transporter</fullName>
    </submittedName>
</protein>
<keyword evidence="1" id="KW-0812">Transmembrane</keyword>
<evidence type="ECO:0000313" key="2">
    <source>
        <dbReference type="EMBL" id="RIJ27045.1"/>
    </source>
</evidence>
<proteinExistence type="predicted"/>
<sequence length="56" mass="5262">GRVVGLLGLAAGSALGGALATSGIALPTVAGAVVFLGCAVLAVVALRGAADVDRRF</sequence>
<feature type="transmembrane region" description="Helical" evidence="1">
    <location>
        <begin position="30"/>
        <end position="50"/>
    </location>
</feature>
<dbReference type="AlphaFoldDB" id="A0A399RAU7"/>
<name>A0A399RAU7_9MICO</name>
<reference evidence="2 3" key="1">
    <citation type="submission" date="2018-08" db="EMBL/GenBank/DDBJ databases">
        <title>Genome Sequence of Clavibacter michiganensis Subspecies type strains, and the Atypical Peach-Colored Strains Isolated from Tomato.</title>
        <authorList>
            <person name="Osdaghi E."/>
            <person name="Portier P."/>
            <person name="Briand M."/>
            <person name="Jacques M.-A."/>
        </authorList>
    </citation>
    <scope>NUCLEOTIDE SEQUENCE [LARGE SCALE GENOMIC DNA]</scope>
    <source>
        <strain evidence="2 3">CFBP 6488</strain>
    </source>
</reference>
<dbReference type="Proteomes" id="UP000266634">
    <property type="component" value="Unassembled WGS sequence"/>
</dbReference>
<accession>A0A399RAU7</accession>
<evidence type="ECO:0000313" key="3">
    <source>
        <dbReference type="Proteomes" id="UP000266634"/>
    </source>
</evidence>
<evidence type="ECO:0000256" key="1">
    <source>
        <dbReference type="SAM" id="Phobius"/>
    </source>
</evidence>
<dbReference type="EMBL" id="QWEA01000429">
    <property type="protein sequence ID" value="RIJ27045.1"/>
    <property type="molecule type" value="Genomic_DNA"/>
</dbReference>